<dbReference type="InterPro" id="IPR003830">
    <property type="entry name" value="ComA_synth"/>
</dbReference>
<accession>A0A920BU55</accession>
<dbReference type="AlphaFoldDB" id="A0A920BU55"/>
<comment type="similarity">
    <text evidence="1">Belongs to the phosphosulfolactate synthase family.</text>
</comment>
<organism evidence="2 3">
    <name type="scientific">Robertmurraya siralis</name>
    <dbReference type="NCBI Taxonomy" id="77777"/>
    <lineage>
        <taxon>Bacteria</taxon>
        <taxon>Bacillati</taxon>
        <taxon>Bacillota</taxon>
        <taxon>Bacilli</taxon>
        <taxon>Bacillales</taxon>
        <taxon>Bacillaceae</taxon>
        <taxon>Robertmurraya</taxon>
    </lineage>
</organism>
<dbReference type="InterPro" id="IPR013785">
    <property type="entry name" value="Aldolase_TIM"/>
</dbReference>
<protein>
    <submittedName>
        <fullName evidence="2">Phosphosulfolactate synthase</fullName>
    </submittedName>
</protein>
<evidence type="ECO:0000313" key="3">
    <source>
        <dbReference type="Proteomes" id="UP000682111"/>
    </source>
</evidence>
<dbReference type="PANTHER" id="PTHR48413:SF1">
    <property type="entry name" value="PROTEIN HEAT-STRESS-ASSOCIATED 32"/>
    <property type="match status" value="1"/>
</dbReference>
<evidence type="ECO:0000313" key="2">
    <source>
        <dbReference type="EMBL" id="GIN61942.1"/>
    </source>
</evidence>
<sequence>MDFLQLPSRTKGTRSFGLTSIVDFGTPIGHLQHILEDYHQLIDIAKLGIGTAYVFPNLKEKIKLYRDYNIKAYCGGTLFEKCYQQNKITEYLNWLKELNIEWVEVSNGTLNIPLHERLQIISIIKQDFHVIAEVGSKDSFNEMPICDWKTEINALLDAGCEYVITEGRDSGTAGIYDNNGTIKSELIFELLEDVDWKKVIFEAPSPKHQMFFINCIGSNVNLGNVKISDVLILETQRRGLRSETFNLEEQEWILPL</sequence>
<gene>
    <name evidence="2" type="ORF">J27TS8_19350</name>
</gene>
<comment type="caution">
    <text evidence="2">The sequence shown here is derived from an EMBL/GenBank/DDBJ whole genome shotgun (WGS) entry which is preliminary data.</text>
</comment>
<evidence type="ECO:0000256" key="1">
    <source>
        <dbReference type="ARBA" id="ARBA00010424"/>
    </source>
</evidence>
<keyword evidence="3" id="KW-1185">Reference proteome</keyword>
<dbReference type="SUPFAM" id="SSF102110">
    <property type="entry name" value="(2r)-phospho-3-sulfolactate synthase ComA"/>
    <property type="match status" value="1"/>
</dbReference>
<dbReference type="EMBL" id="BORC01000003">
    <property type="protein sequence ID" value="GIN61942.1"/>
    <property type="molecule type" value="Genomic_DNA"/>
</dbReference>
<dbReference type="Gene3D" id="3.20.20.70">
    <property type="entry name" value="Aldolase class I"/>
    <property type="match status" value="1"/>
</dbReference>
<dbReference type="RefSeq" id="WP_095314631.1">
    <property type="nucleotide sequence ID" value="NZ_BORC01000003.1"/>
</dbReference>
<name>A0A920BU55_9BACI</name>
<dbReference type="Proteomes" id="UP000682111">
    <property type="component" value="Unassembled WGS sequence"/>
</dbReference>
<dbReference type="OrthoDB" id="7809088at2"/>
<reference evidence="2" key="1">
    <citation type="submission" date="2021-03" db="EMBL/GenBank/DDBJ databases">
        <title>Antimicrobial resistance genes in bacteria isolated from Japanese honey, and their potential for conferring macrolide and lincosamide resistance in the American foulbrood pathogen Paenibacillus larvae.</title>
        <authorList>
            <person name="Okamoto M."/>
            <person name="Kumagai M."/>
            <person name="Kanamori H."/>
            <person name="Takamatsu D."/>
        </authorList>
    </citation>
    <scope>NUCLEOTIDE SEQUENCE</scope>
    <source>
        <strain evidence="2">J27TS8</strain>
    </source>
</reference>
<proteinExistence type="inferred from homology"/>
<dbReference type="PANTHER" id="PTHR48413">
    <property type="match status" value="1"/>
</dbReference>
<dbReference type="InterPro" id="IPR036112">
    <property type="entry name" value="ComA_synth_sf"/>
</dbReference>
<dbReference type="Pfam" id="PF02679">
    <property type="entry name" value="ComA"/>
    <property type="match status" value="1"/>
</dbReference>